<keyword evidence="1" id="KW-1133">Transmembrane helix</keyword>
<feature type="transmembrane region" description="Helical" evidence="1">
    <location>
        <begin position="88"/>
        <end position="105"/>
    </location>
</feature>
<dbReference type="AlphaFoldDB" id="A0A1Y5RNX2"/>
<dbReference type="Pfam" id="PF05940">
    <property type="entry name" value="NnrS"/>
    <property type="match status" value="1"/>
</dbReference>
<feature type="transmembrane region" description="Helical" evidence="1">
    <location>
        <begin position="148"/>
        <end position="168"/>
    </location>
</feature>
<evidence type="ECO:0000313" key="2">
    <source>
        <dbReference type="EMBL" id="SLN22052.1"/>
    </source>
</evidence>
<feature type="transmembrane region" description="Helical" evidence="1">
    <location>
        <begin position="223"/>
        <end position="239"/>
    </location>
</feature>
<keyword evidence="1" id="KW-0472">Membrane</keyword>
<gene>
    <name evidence="2" type="ORF">PSA7680_00856</name>
</gene>
<organism evidence="2 3">
    <name type="scientific">Pseudoruegeria aquimaris</name>
    <dbReference type="NCBI Taxonomy" id="393663"/>
    <lineage>
        <taxon>Bacteria</taxon>
        <taxon>Pseudomonadati</taxon>
        <taxon>Pseudomonadota</taxon>
        <taxon>Alphaproteobacteria</taxon>
        <taxon>Rhodobacterales</taxon>
        <taxon>Roseobacteraceae</taxon>
        <taxon>Pseudoruegeria</taxon>
    </lineage>
</organism>
<dbReference type="InterPro" id="IPR010266">
    <property type="entry name" value="NnrS"/>
</dbReference>
<feature type="transmembrane region" description="Helical" evidence="1">
    <location>
        <begin position="273"/>
        <end position="297"/>
    </location>
</feature>
<feature type="transmembrane region" description="Helical" evidence="1">
    <location>
        <begin position="303"/>
        <end position="321"/>
    </location>
</feature>
<name>A0A1Y5RNX2_9RHOB</name>
<keyword evidence="3" id="KW-1185">Reference proteome</keyword>
<feature type="transmembrane region" description="Helical" evidence="1">
    <location>
        <begin position="333"/>
        <end position="352"/>
    </location>
</feature>
<feature type="transmembrane region" description="Helical" evidence="1">
    <location>
        <begin position="180"/>
        <end position="202"/>
    </location>
</feature>
<feature type="transmembrane region" description="Helical" evidence="1">
    <location>
        <begin position="59"/>
        <end position="81"/>
    </location>
</feature>
<feature type="transmembrane region" description="Helical" evidence="1">
    <location>
        <begin position="364"/>
        <end position="383"/>
    </location>
</feature>
<accession>A0A1Y5RNX2</accession>
<feature type="transmembrane region" description="Helical" evidence="1">
    <location>
        <begin position="25"/>
        <end position="47"/>
    </location>
</feature>
<proteinExistence type="predicted"/>
<protein>
    <submittedName>
        <fullName evidence="2">NnrS protein</fullName>
    </submittedName>
</protein>
<sequence>MQQTSSDRRRAWQGPAIFSHGFRPFFLFAALWALFAMALWIAMLAGGLDLPTRFDPVSWHAHALLVGYLGAVLGGFLLTAVPNWTGRLPVVGLPLAWLTVLWGLGRVAGLVSAGLPGWLFMALDLGSLVVLAGFLAREIVAGKNWRNLVMLVLLLAFIAGAALFDFAALRGESAVHGAGFRLLMGSAILMIGVVGGRIVPSFTRNWLAQRGAEARPAPPMQRFDKASLLLLAAALALWVVQAPWAGWALLAAGLAHLARLARWQGLRTGAEPLLLVLHLAYAFVPLGALALGAALIAGDATATALHIWTAGAVTMMTIAVMTRATLGHTGRALHAGTATVALYACLLGAMTARLLAGLDPASAHLLYSLSGALWIAGFAVFLGRYGPMLLRPRAEVA</sequence>
<dbReference type="Proteomes" id="UP000193409">
    <property type="component" value="Unassembled WGS sequence"/>
</dbReference>
<evidence type="ECO:0000313" key="3">
    <source>
        <dbReference type="Proteomes" id="UP000193409"/>
    </source>
</evidence>
<feature type="transmembrane region" description="Helical" evidence="1">
    <location>
        <begin position="117"/>
        <end position="136"/>
    </location>
</feature>
<keyword evidence="1" id="KW-0812">Transmembrane</keyword>
<evidence type="ECO:0000256" key="1">
    <source>
        <dbReference type="SAM" id="Phobius"/>
    </source>
</evidence>
<dbReference type="OrthoDB" id="9770040at2"/>
<dbReference type="RefSeq" id="WP_085867415.1">
    <property type="nucleotide sequence ID" value="NZ_FWFQ01000004.1"/>
</dbReference>
<dbReference type="EMBL" id="FWFQ01000004">
    <property type="protein sequence ID" value="SLN22052.1"/>
    <property type="molecule type" value="Genomic_DNA"/>
</dbReference>
<reference evidence="2 3" key="1">
    <citation type="submission" date="2017-03" db="EMBL/GenBank/DDBJ databases">
        <authorList>
            <person name="Afonso C.L."/>
            <person name="Miller P.J."/>
            <person name="Scott M.A."/>
            <person name="Spackman E."/>
            <person name="Goraichik I."/>
            <person name="Dimitrov K.M."/>
            <person name="Suarez D.L."/>
            <person name="Swayne D.E."/>
        </authorList>
    </citation>
    <scope>NUCLEOTIDE SEQUENCE [LARGE SCALE GENOMIC DNA]</scope>
    <source>
        <strain evidence="2 3">CECT 7680</strain>
    </source>
</reference>